<feature type="compositionally biased region" description="Basic and acidic residues" evidence="2">
    <location>
        <begin position="169"/>
        <end position="202"/>
    </location>
</feature>
<organism evidence="3 4">
    <name type="scientific">Pseudazoarcus pumilus</name>
    <dbReference type="NCBI Taxonomy" id="2067960"/>
    <lineage>
        <taxon>Bacteria</taxon>
        <taxon>Pseudomonadati</taxon>
        <taxon>Pseudomonadota</taxon>
        <taxon>Betaproteobacteria</taxon>
        <taxon>Rhodocyclales</taxon>
        <taxon>Zoogloeaceae</taxon>
        <taxon>Pseudazoarcus</taxon>
    </lineage>
</organism>
<evidence type="ECO:0008006" key="5">
    <source>
        <dbReference type="Google" id="ProtNLM"/>
    </source>
</evidence>
<gene>
    <name evidence="3" type="ORF">C0099_09215</name>
</gene>
<dbReference type="OrthoDB" id="8903691at2"/>
<reference evidence="3 4" key="1">
    <citation type="submission" date="2018-01" db="EMBL/GenBank/DDBJ databases">
        <authorList>
            <person name="Fu G.-Y."/>
        </authorList>
    </citation>
    <scope>NUCLEOTIDE SEQUENCE [LARGE SCALE GENOMIC DNA]</scope>
    <source>
        <strain evidence="3 4">SY39</strain>
    </source>
</reference>
<keyword evidence="4" id="KW-1185">Reference proteome</keyword>
<accession>A0A2I6S753</accession>
<dbReference type="InterPro" id="IPR007607">
    <property type="entry name" value="BacA/B"/>
</dbReference>
<evidence type="ECO:0000256" key="2">
    <source>
        <dbReference type="SAM" id="MobiDB-lite"/>
    </source>
</evidence>
<dbReference type="RefSeq" id="WP_102247166.1">
    <property type="nucleotide sequence ID" value="NZ_CP025682.1"/>
</dbReference>
<dbReference type="AlphaFoldDB" id="A0A2I6S753"/>
<dbReference type="EMBL" id="CP025682">
    <property type="protein sequence ID" value="AUN95100.1"/>
    <property type="molecule type" value="Genomic_DNA"/>
</dbReference>
<dbReference type="PANTHER" id="PTHR35024">
    <property type="entry name" value="HYPOTHETICAL CYTOSOLIC PROTEIN"/>
    <property type="match status" value="1"/>
</dbReference>
<dbReference type="Proteomes" id="UP000242205">
    <property type="component" value="Chromosome"/>
</dbReference>
<name>A0A2I6S753_9RHOO</name>
<evidence type="ECO:0000313" key="4">
    <source>
        <dbReference type="Proteomes" id="UP000242205"/>
    </source>
</evidence>
<dbReference type="PANTHER" id="PTHR35024:SF4">
    <property type="entry name" value="POLYMER-FORMING CYTOSKELETAL PROTEIN"/>
    <property type="match status" value="1"/>
</dbReference>
<evidence type="ECO:0000256" key="1">
    <source>
        <dbReference type="ARBA" id="ARBA00044755"/>
    </source>
</evidence>
<feature type="region of interest" description="Disordered" evidence="2">
    <location>
        <begin position="150"/>
        <end position="202"/>
    </location>
</feature>
<dbReference type="Pfam" id="PF04519">
    <property type="entry name" value="Bactofilin"/>
    <property type="match status" value="1"/>
</dbReference>
<sequence>MFGSKKKGAIEVAKLSSLIADNLHIVGDVHFSGGLRVDGSIEGNVIGKPGGKGLVVLSEKGSITGKVQAYDAVINGTICGDIDVEHFLELQSNANVTGNLRYRQLQMDCGATVDGKLMRVHEVESADARRGASAASEAGTAAAAAPVLRTASARVEPAPAGSPGIEPRPISEPRASRPAALRDGENEPSEKGVKERSAAATR</sequence>
<evidence type="ECO:0000313" key="3">
    <source>
        <dbReference type="EMBL" id="AUN95100.1"/>
    </source>
</evidence>
<proteinExistence type="inferred from homology"/>
<comment type="similarity">
    <text evidence="1">Belongs to the bactofilin family.</text>
</comment>
<protein>
    <recommendedName>
        <fullName evidence="5">Cell shape determination protein CcmA</fullName>
    </recommendedName>
</protein>
<dbReference type="KEGG" id="atw:C0099_09215"/>